<name>A0A8T9CC16_9HELO</name>
<gene>
    <name evidence="1" type="ORF">LSUE1_G005917</name>
</gene>
<reference evidence="1 2" key="1">
    <citation type="submission" date="2018-05" db="EMBL/GenBank/DDBJ databases">
        <title>Genome sequencing and assembly of the regulated plant pathogen Lachnellula willkommii and related sister species for the development of diagnostic species identification markers.</title>
        <authorList>
            <person name="Giroux E."/>
            <person name="Bilodeau G."/>
        </authorList>
    </citation>
    <scope>NUCLEOTIDE SEQUENCE [LARGE SCALE GENOMIC DNA]</scope>
    <source>
        <strain evidence="1 2">CBS 268.59</strain>
    </source>
</reference>
<comment type="caution">
    <text evidence="1">The sequence shown here is derived from an EMBL/GenBank/DDBJ whole genome shotgun (WGS) entry which is preliminary data.</text>
</comment>
<proteinExistence type="predicted"/>
<feature type="non-terminal residue" evidence="1">
    <location>
        <position position="251"/>
    </location>
</feature>
<evidence type="ECO:0000313" key="1">
    <source>
        <dbReference type="EMBL" id="TVY83101.1"/>
    </source>
</evidence>
<keyword evidence="2" id="KW-1185">Reference proteome</keyword>
<dbReference type="EMBL" id="QGMK01000233">
    <property type="protein sequence ID" value="TVY83101.1"/>
    <property type="molecule type" value="Genomic_DNA"/>
</dbReference>
<evidence type="ECO:0000313" key="2">
    <source>
        <dbReference type="Proteomes" id="UP000469558"/>
    </source>
</evidence>
<dbReference type="OrthoDB" id="10010954at2759"/>
<protein>
    <submittedName>
        <fullName evidence="1">Uncharacterized protein</fullName>
    </submittedName>
</protein>
<sequence>MAILRLYNFIYPANVEQAKSINSTLLAEDAQGRVDITRTFDGRELNTEYLFGLFANLAANPDLLTILGVPVSYEVTHFSANQHIAAAQTRFIFNFTSLGLVLPVIIESWNTWNAKGEITQYNASFKYWQWMVDTVIGASMPLLNATTPAEAVQILTSKVAASICNTAQTFCNGENTQYDSMASCYQYLTQETRFGASYEVGRDTLLCRIVHQNMVPFRPSVHCNHIGPTGGGYCTDDTTYVSTVMNKYFKI</sequence>
<organism evidence="1 2">
    <name type="scientific">Lachnellula suecica</name>
    <dbReference type="NCBI Taxonomy" id="602035"/>
    <lineage>
        <taxon>Eukaryota</taxon>
        <taxon>Fungi</taxon>
        <taxon>Dikarya</taxon>
        <taxon>Ascomycota</taxon>
        <taxon>Pezizomycotina</taxon>
        <taxon>Leotiomycetes</taxon>
        <taxon>Helotiales</taxon>
        <taxon>Lachnaceae</taxon>
        <taxon>Lachnellula</taxon>
    </lineage>
</organism>
<dbReference type="Proteomes" id="UP000469558">
    <property type="component" value="Unassembled WGS sequence"/>
</dbReference>
<dbReference type="AlphaFoldDB" id="A0A8T9CC16"/>
<accession>A0A8T9CC16</accession>